<reference evidence="3 4" key="1">
    <citation type="submission" date="2015-03" db="EMBL/GenBank/DDBJ databases">
        <title>Genome assembly of Sandaracinus amylolyticus DSM 53668.</title>
        <authorList>
            <person name="Sharma G."/>
            <person name="Subramanian S."/>
        </authorList>
    </citation>
    <scope>NUCLEOTIDE SEQUENCE [LARGE SCALE GENOMIC DNA]</scope>
    <source>
        <strain evidence="3 4">DSM 53668</strain>
    </source>
</reference>
<keyword evidence="2" id="KW-0812">Transmembrane</keyword>
<sequence length="180" mass="20060">MSEPTPGKPGPKYASYDGFLKTAIETYWAQRKNQVHFVALLLASREAWEVAWGGVTAPGTGKKVLTGAAGATAVVVALRLLVGGPIGLVLTGVSIASLGAVYARNHRRIWAQQERYRKLLGEYRVKYEQIRGNWIEGRIEEHQRDLMIDGLMNRLLDDIDEEPAGLEGDKKTSREERDER</sequence>
<protein>
    <recommendedName>
        <fullName evidence="5">SMODS and SLOG-associating 2TM effector domain-containing protein</fullName>
    </recommendedName>
</protein>
<dbReference type="OrthoDB" id="9929653at2"/>
<evidence type="ECO:0000313" key="4">
    <source>
        <dbReference type="Proteomes" id="UP000034883"/>
    </source>
</evidence>
<organism evidence="3 4">
    <name type="scientific">Sandaracinus amylolyticus</name>
    <dbReference type="NCBI Taxonomy" id="927083"/>
    <lineage>
        <taxon>Bacteria</taxon>
        <taxon>Pseudomonadati</taxon>
        <taxon>Myxococcota</taxon>
        <taxon>Polyangia</taxon>
        <taxon>Polyangiales</taxon>
        <taxon>Sandaracinaceae</taxon>
        <taxon>Sandaracinus</taxon>
    </lineage>
</organism>
<dbReference type="KEGG" id="samy:DB32_004929"/>
<accession>A0A0F6W5A2</accession>
<proteinExistence type="predicted"/>
<dbReference type="AlphaFoldDB" id="A0A0F6W5A2"/>
<evidence type="ECO:0000313" key="3">
    <source>
        <dbReference type="EMBL" id="AKF07780.1"/>
    </source>
</evidence>
<feature type="compositionally biased region" description="Basic and acidic residues" evidence="1">
    <location>
        <begin position="167"/>
        <end position="180"/>
    </location>
</feature>
<keyword evidence="4" id="KW-1185">Reference proteome</keyword>
<evidence type="ECO:0000256" key="2">
    <source>
        <dbReference type="SAM" id="Phobius"/>
    </source>
</evidence>
<gene>
    <name evidence="3" type="ORF">DB32_004929</name>
</gene>
<evidence type="ECO:0008006" key="5">
    <source>
        <dbReference type="Google" id="ProtNLM"/>
    </source>
</evidence>
<dbReference type="Proteomes" id="UP000034883">
    <property type="component" value="Chromosome"/>
</dbReference>
<name>A0A0F6W5A2_9BACT</name>
<evidence type="ECO:0000256" key="1">
    <source>
        <dbReference type="SAM" id="MobiDB-lite"/>
    </source>
</evidence>
<feature type="transmembrane region" description="Helical" evidence="2">
    <location>
        <begin position="80"/>
        <end position="103"/>
    </location>
</feature>
<dbReference type="RefSeq" id="WP_053234999.1">
    <property type="nucleotide sequence ID" value="NZ_CP011125.1"/>
</dbReference>
<keyword evidence="2" id="KW-1133">Transmembrane helix</keyword>
<dbReference type="STRING" id="927083.DB32_004929"/>
<keyword evidence="2" id="KW-0472">Membrane</keyword>
<dbReference type="EMBL" id="CP011125">
    <property type="protein sequence ID" value="AKF07780.1"/>
    <property type="molecule type" value="Genomic_DNA"/>
</dbReference>
<feature type="region of interest" description="Disordered" evidence="1">
    <location>
        <begin position="160"/>
        <end position="180"/>
    </location>
</feature>